<dbReference type="SMART" id="SM00014">
    <property type="entry name" value="acidPPc"/>
    <property type="match status" value="1"/>
</dbReference>
<evidence type="ECO:0000256" key="4">
    <source>
        <dbReference type="ARBA" id="ARBA00022989"/>
    </source>
</evidence>
<reference evidence="9 10" key="1">
    <citation type="submission" date="2011-02" db="EMBL/GenBank/DDBJ databases">
        <title>The Genome Sequence of Sphaeroforma arctica JP610.</title>
        <authorList>
            <consortium name="The Broad Institute Genome Sequencing Platform"/>
            <person name="Russ C."/>
            <person name="Cuomo C."/>
            <person name="Young S.K."/>
            <person name="Zeng Q."/>
            <person name="Gargeya S."/>
            <person name="Alvarado L."/>
            <person name="Berlin A."/>
            <person name="Chapman S.B."/>
            <person name="Chen Z."/>
            <person name="Freedman E."/>
            <person name="Gellesch M."/>
            <person name="Goldberg J."/>
            <person name="Griggs A."/>
            <person name="Gujja S."/>
            <person name="Heilman E."/>
            <person name="Heiman D."/>
            <person name="Howarth C."/>
            <person name="Mehta T."/>
            <person name="Neiman D."/>
            <person name="Pearson M."/>
            <person name="Roberts A."/>
            <person name="Saif S."/>
            <person name="Shea T."/>
            <person name="Shenoy N."/>
            <person name="Sisk P."/>
            <person name="Stolte C."/>
            <person name="Sykes S."/>
            <person name="White J."/>
            <person name="Yandava C."/>
            <person name="Burger G."/>
            <person name="Gray M.W."/>
            <person name="Holland P.W.H."/>
            <person name="King N."/>
            <person name="Lang F.B.F."/>
            <person name="Roger A.J."/>
            <person name="Ruiz-Trillo I."/>
            <person name="Haas B."/>
            <person name="Nusbaum C."/>
            <person name="Birren B."/>
        </authorList>
    </citation>
    <scope>NUCLEOTIDE SEQUENCE [LARGE SCALE GENOMIC DNA]</scope>
    <source>
        <strain evidence="9 10">JP610</strain>
    </source>
</reference>
<comment type="subcellular location">
    <subcellularLocation>
        <location evidence="1">Membrane</location>
        <topology evidence="1">Multi-pass membrane protein</topology>
    </subcellularLocation>
</comment>
<dbReference type="eggNOG" id="KOG3030">
    <property type="taxonomic scope" value="Eukaryota"/>
</dbReference>
<dbReference type="EMBL" id="KQ243773">
    <property type="protein sequence ID" value="KNC75210.1"/>
    <property type="molecule type" value="Genomic_DNA"/>
</dbReference>
<organism evidence="9 10">
    <name type="scientific">Sphaeroforma arctica JP610</name>
    <dbReference type="NCBI Taxonomy" id="667725"/>
    <lineage>
        <taxon>Eukaryota</taxon>
        <taxon>Ichthyosporea</taxon>
        <taxon>Ichthyophonida</taxon>
        <taxon>Sphaeroforma</taxon>
    </lineage>
</organism>
<evidence type="ECO:0000256" key="1">
    <source>
        <dbReference type="ARBA" id="ARBA00004141"/>
    </source>
</evidence>
<feature type="transmembrane region" description="Helical" evidence="7">
    <location>
        <begin position="230"/>
        <end position="248"/>
    </location>
</feature>
<sequence length="342" mass="37922">QVDNRAESDPTGKVESASLHDSTSVPITTKSVSAHGDEVTRTTHGSNLSSTSDLNAECEDLKKRRWFAELIEFEWVFFTVSFAVALIIVVVKATTGPRNRPVILNDTSIWLPHEEDTIPYYAVLVFGLVLGGGLAALTEYLHQGRSVRAPFAAARMYLCYVCTFAWVYFFTETTKLAVGELRPDFMSRCYDGVPDTYDPTIYLGVAGNSACTADDLDHINGARLSFPSGHTSTAIGFGMWLSVQWLHIACQCKNRWLDQVLLSLSFLPMAIAWTVGLSRIWDNRHHAHDVVAGALLGGTITLLCFQPVRARLTADFNPARVFRNPRGLSYTGRWCDSNVKHV</sequence>
<feature type="non-terminal residue" evidence="9">
    <location>
        <position position="1"/>
    </location>
</feature>
<feature type="transmembrane region" description="Helical" evidence="7">
    <location>
        <begin position="260"/>
        <end position="281"/>
    </location>
</feature>
<feature type="domain" description="Phosphatidic acid phosphatase type 2/haloperoxidase" evidence="8">
    <location>
        <begin position="157"/>
        <end position="305"/>
    </location>
</feature>
<dbReference type="InterPro" id="IPR043216">
    <property type="entry name" value="PAP-like"/>
</dbReference>
<dbReference type="GO" id="GO:0005886">
    <property type="term" value="C:plasma membrane"/>
    <property type="evidence" value="ECO:0007669"/>
    <property type="project" value="TreeGrafter"/>
</dbReference>
<comment type="similarity">
    <text evidence="2">Belongs to the PA-phosphatase related phosphoesterase family.</text>
</comment>
<dbReference type="GO" id="GO:0008195">
    <property type="term" value="F:phosphatidate phosphatase activity"/>
    <property type="evidence" value="ECO:0007669"/>
    <property type="project" value="TreeGrafter"/>
</dbReference>
<gene>
    <name evidence="9" type="ORF">SARC_12258</name>
</gene>
<dbReference type="OrthoDB" id="10030083at2759"/>
<evidence type="ECO:0000313" key="9">
    <source>
        <dbReference type="EMBL" id="KNC75210.1"/>
    </source>
</evidence>
<accession>A0A0L0FEN8</accession>
<evidence type="ECO:0000259" key="8">
    <source>
        <dbReference type="SMART" id="SM00014"/>
    </source>
</evidence>
<feature type="compositionally biased region" description="Polar residues" evidence="6">
    <location>
        <begin position="42"/>
        <end position="52"/>
    </location>
</feature>
<keyword evidence="10" id="KW-1185">Reference proteome</keyword>
<protein>
    <recommendedName>
        <fullName evidence="8">Phosphatidic acid phosphatase type 2/haloperoxidase domain-containing protein</fullName>
    </recommendedName>
</protein>
<evidence type="ECO:0000256" key="6">
    <source>
        <dbReference type="SAM" id="MobiDB-lite"/>
    </source>
</evidence>
<dbReference type="Gene3D" id="1.20.144.10">
    <property type="entry name" value="Phosphatidic acid phosphatase type 2/haloperoxidase"/>
    <property type="match status" value="1"/>
</dbReference>
<feature type="transmembrane region" description="Helical" evidence="7">
    <location>
        <begin position="73"/>
        <end position="91"/>
    </location>
</feature>
<proteinExistence type="inferred from homology"/>
<evidence type="ECO:0000313" key="10">
    <source>
        <dbReference type="Proteomes" id="UP000054560"/>
    </source>
</evidence>
<dbReference type="RefSeq" id="XP_014149112.1">
    <property type="nucleotide sequence ID" value="XM_014293637.1"/>
</dbReference>
<dbReference type="InterPro" id="IPR036938">
    <property type="entry name" value="PAP2/HPO_sf"/>
</dbReference>
<dbReference type="SUPFAM" id="SSF48317">
    <property type="entry name" value="Acid phosphatase/Vanadium-dependent haloperoxidase"/>
    <property type="match status" value="1"/>
</dbReference>
<dbReference type="GeneID" id="25912762"/>
<dbReference type="PANTHER" id="PTHR10165">
    <property type="entry name" value="LIPID PHOSPHATE PHOSPHATASE"/>
    <property type="match status" value="1"/>
</dbReference>
<dbReference type="AlphaFoldDB" id="A0A0L0FEN8"/>
<dbReference type="Proteomes" id="UP000054560">
    <property type="component" value="Unassembled WGS sequence"/>
</dbReference>
<dbReference type="GO" id="GO:0006644">
    <property type="term" value="P:phospholipid metabolic process"/>
    <property type="evidence" value="ECO:0007669"/>
    <property type="project" value="InterPro"/>
</dbReference>
<feature type="compositionally biased region" description="Polar residues" evidence="6">
    <location>
        <begin position="19"/>
        <end position="32"/>
    </location>
</feature>
<evidence type="ECO:0000256" key="5">
    <source>
        <dbReference type="ARBA" id="ARBA00023136"/>
    </source>
</evidence>
<evidence type="ECO:0000256" key="2">
    <source>
        <dbReference type="ARBA" id="ARBA00008816"/>
    </source>
</evidence>
<keyword evidence="4 7" id="KW-1133">Transmembrane helix</keyword>
<keyword evidence="3 7" id="KW-0812">Transmembrane</keyword>
<keyword evidence="5 7" id="KW-0472">Membrane</keyword>
<dbReference type="GO" id="GO:0007165">
    <property type="term" value="P:signal transduction"/>
    <property type="evidence" value="ECO:0007669"/>
    <property type="project" value="TreeGrafter"/>
</dbReference>
<feature type="compositionally biased region" description="Basic and acidic residues" evidence="6">
    <location>
        <begin position="1"/>
        <end position="12"/>
    </location>
</feature>
<dbReference type="PANTHER" id="PTHR10165:SF103">
    <property type="entry name" value="PHOSPHOLIPID PHOSPHATASE HOMOLOG 1.2 HOMOLOG"/>
    <property type="match status" value="1"/>
</dbReference>
<feature type="transmembrane region" description="Helical" evidence="7">
    <location>
        <begin position="149"/>
        <end position="169"/>
    </location>
</feature>
<dbReference type="STRING" id="667725.A0A0L0FEN8"/>
<dbReference type="Pfam" id="PF01569">
    <property type="entry name" value="PAP2"/>
    <property type="match status" value="1"/>
</dbReference>
<name>A0A0L0FEN8_9EUKA</name>
<evidence type="ECO:0000256" key="7">
    <source>
        <dbReference type="SAM" id="Phobius"/>
    </source>
</evidence>
<feature type="transmembrane region" description="Helical" evidence="7">
    <location>
        <begin position="118"/>
        <end position="137"/>
    </location>
</feature>
<dbReference type="InterPro" id="IPR000326">
    <property type="entry name" value="PAP2/HPO"/>
</dbReference>
<feature type="region of interest" description="Disordered" evidence="6">
    <location>
        <begin position="1"/>
        <end position="52"/>
    </location>
</feature>
<feature type="transmembrane region" description="Helical" evidence="7">
    <location>
        <begin position="287"/>
        <end position="305"/>
    </location>
</feature>
<dbReference type="GO" id="GO:0046839">
    <property type="term" value="P:phospholipid dephosphorylation"/>
    <property type="evidence" value="ECO:0007669"/>
    <property type="project" value="TreeGrafter"/>
</dbReference>
<evidence type="ECO:0000256" key="3">
    <source>
        <dbReference type="ARBA" id="ARBA00022692"/>
    </source>
</evidence>